<comment type="caution">
    <text evidence="1">The sequence shown here is derived from an EMBL/GenBank/DDBJ whole genome shotgun (WGS) entry which is preliminary data.</text>
</comment>
<organism evidence="1 2">
    <name type="scientific">Apiospora saccharicola</name>
    <dbReference type="NCBI Taxonomy" id="335842"/>
    <lineage>
        <taxon>Eukaryota</taxon>
        <taxon>Fungi</taxon>
        <taxon>Dikarya</taxon>
        <taxon>Ascomycota</taxon>
        <taxon>Pezizomycotina</taxon>
        <taxon>Sordariomycetes</taxon>
        <taxon>Xylariomycetidae</taxon>
        <taxon>Amphisphaeriales</taxon>
        <taxon>Apiosporaceae</taxon>
        <taxon>Apiospora</taxon>
    </lineage>
</organism>
<accession>A0ABR1VPB9</accession>
<evidence type="ECO:0000313" key="2">
    <source>
        <dbReference type="Proteomes" id="UP001446871"/>
    </source>
</evidence>
<reference evidence="1 2" key="1">
    <citation type="submission" date="2023-01" db="EMBL/GenBank/DDBJ databases">
        <title>Analysis of 21 Apiospora genomes using comparative genomics revels a genus with tremendous synthesis potential of carbohydrate active enzymes and secondary metabolites.</title>
        <authorList>
            <person name="Sorensen T."/>
        </authorList>
    </citation>
    <scope>NUCLEOTIDE SEQUENCE [LARGE SCALE GENOMIC DNA]</scope>
    <source>
        <strain evidence="1 2">CBS 83171</strain>
    </source>
</reference>
<protein>
    <submittedName>
        <fullName evidence="1">Uncharacterized protein</fullName>
    </submittedName>
</protein>
<gene>
    <name evidence="1" type="ORF">PG996_006427</name>
</gene>
<evidence type="ECO:0000313" key="1">
    <source>
        <dbReference type="EMBL" id="KAK8073079.1"/>
    </source>
</evidence>
<proteinExistence type="predicted"/>
<sequence length="90" mass="9788">MRDAVLGVGDLLGQHRGIAQSGQQKYEYGMNRAIELEARACGRRNFHGEGITPSLKGTGDKIGVEKLGAKEVRRKLLSSPWREPARSAGV</sequence>
<name>A0ABR1VPB9_9PEZI</name>
<dbReference type="EMBL" id="JAQQWM010000003">
    <property type="protein sequence ID" value="KAK8073079.1"/>
    <property type="molecule type" value="Genomic_DNA"/>
</dbReference>
<dbReference type="Proteomes" id="UP001446871">
    <property type="component" value="Unassembled WGS sequence"/>
</dbReference>
<keyword evidence="2" id="KW-1185">Reference proteome</keyword>